<dbReference type="InterPro" id="IPR003180">
    <property type="entry name" value="MPG"/>
</dbReference>
<dbReference type="HAMAP" id="MF_00527">
    <property type="entry name" value="3MGH"/>
    <property type="match status" value="1"/>
</dbReference>
<dbReference type="EC" id="3.2.2.-" evidence="5"/>
<dbReference type="CDD" id="cd00540">
    <property type="entry name" value="AAG"/>
    <property type="match status" value="1"/>
</dbReference>
<evidence type="ECO:0000313" key="7">
    <source>
        <dbReference type="Proteomes" id="UP000702425"/>
    </source>
</evidence>
<keyword evidence="3 5" id="KW-0378">Hydrolase</keyword>
<dbReference type="NCBIfam" id="TIGR00567">
    <property type="entry name" value="3mg"/>
    <property type="match status" value="1"/>
</dbReference>
<organism evidence="6 7">
    <name type="scientific">Microcoleus asticus IPMA8</name>
    <dbReference type="NCBI Taxonomy" id="2563858"/>
    <lineage>
        <taxon>Bacteria</taxon>
        <taxon>Bacillati</taxon>
        <taxon>Cyanobacteriota</taxon>
        <taxon>Cyanophyceae</taxon>
        <taxon>Oscillatoriophycideae</taxon>
        <taxon>Oscillatoriales</taxon>
        <taxon>Microcoleaceae</taxon>
        <taxon>Microcoleus</taxon>
        <taxon>Microcoleus asticus</taxon>
    </lineage>
</organism>
<proteinExistence type="inferred from homology"/>
<keyword evidence="7" id="KW-1185">Reference proteome</keyword>
<evidence type="ECO:0000313" key="6">
    <source>
        <dbReference type="EMBL" id="NQE37186.1"/>
    </source>
</evidence>
<protein>
    <recommendedName>
        <fullName evidence="5">Putative 3-methyladenine DNA glycosylase</fullName>
        <ecNumber evidence="5">3.2.2.-</ecNumber>
    </recommendedName>
</protein>
<gene>
    <name evidence="6" type="ORF">E5S67_04954</name>
</gene>
<dbReference type="PANTHER" id="PTHR10429">
    <property type="entry name" value="DNA-3-METHYLADENINE GLYCOSYLASE"/>
    <property type="match status" value="1"/>
</dbReference>
<dbReference type="Pfam" id="PF02245">
    <property type="entry name" value="Pur_DNA_glyco"/>
    <property type="match status" value="1"/>
</dbReference>
<evidence type="ECO:0000256" key="1">
    <source>
        <dbReference type="ARBA" id="ARBA00009232"/>
    </source>
</evidence>
<comment type="similarity">
    <text evidence="1 5">Belongs to the DNA glycosylase MPG family.</text>
</comment>
<comment type="caution">
    <text evidence="6">The sequence shown here is derived from an EMBL/GenBank/DDBJ whole genome shotgun (WGS) entry which is preliminary data.</text>
</comment>
<dbReference type="InterPro" id="IPR036995">
    <property type="entry name" value="MPG_sf"/>
</dbReference>
<evidence type="ECO:0000256" key="4">
    <source>
        <dbReference type="ARBA" id="ARBA00023204"/>
    </source>
</evidence>
<accession>A0ABX2D3U9</accession>
<dbReference type="RefSeq" id="WP_172191035.1">
    <property type="nucleotide sequence ID" value="NZ_CAWPPK010000021.1"/>
</dbReference>
<name>A0ABX2D3U9_9CYAN</name>
<keyword evidence="4 5" id="KW-0234">DNA repair</keyword>
<reference evidence="6 7" key="1">
    <citation type="journal article" date="2020" name="Sci. Rep.">
        <title>A novel cyanobacterial geosmin producer, revising GeoA distribution and dispersion patterns in Bacteria.</title>
        <authorList>
            <person name="Churro C."/>
            <person name="Semedo-Aguiar A.P."/>
            <person name="Silva A.D."/>
            <person name="Pereira-Leal J.B."/>
            <person name="Leite R.B."/>
        </authorList>
    </citation>
    <scope>NUCLEOTIDE SEQUENCE [LARGE SCALE GENOMIC DNA]</scope>
    <source>
        <strain evidence="6 7">IPMA8</strain>
    </source>
</reference>
<evidence type="ECO:0000256" key="2">
    <source>
        <dbReference type="ARBA" id="ARBA00022763"/>
    </source>
</evidence>
<dbReference type="GO" id="GO:0016798">
    <property type="term" value="F:hydrolase activity, acting on glycosyl bonds"/>
    <property type="evidence" value="ECO:0007669"/>
    <property type="project" value="UniProtKB-KW"/>
</dbReference>
<dbReference type="EMBL" id="SRRZ01000117">
    <property type="protein sequence ID" value="NQE37186.1"/>
    <property type="molecule type" value="Genomic_DNA"/>
</dbReference>
<dbReference type="PANTHER" id="PTHR10429:SF0">
    <property type="entry name" value="DNA-3-METHYLADENINE GLYCOSYLASE"/>
    <property type="match status" value="1"/>
</dbReference>
<keyword evidence="6" id="KW-0326">Glycosidase</keyword>
<dbReference type="SUPFAM" id="SSF50486">
    <property type="entry name" value="FMT C-terminal domain-like"/>
    <property type="match status" value="1"/>
</dbReference>
<dbReference type="Gene3D" id="3.10.300.10">
    <property type="entry name" value="Methylpurine-DNA glycosylase (MPG)"/>
    <property type="match status" value="1"/>
</dbReference>
<evidence type="ECO:0000256" key="5">
    <source>
        <dbReference type="HAMAP-Rule" id="MF_00527"/>
    </source>
</evidence>
<sequence>MSANTQIVESFWLARPSTSVAPDLLGCSLVRQFPDGETIRGIIVETEAYGPGDPACHAYRQRTPRNEVMFGPAGMSYVYLIYGMYHCFNVVTDAEGVASAVLIRALQVDAVPQEFAGIPDKKRSRLAAGPGKLCKVLKIDRTLSGFPLGAGQPLRLEHRSDRFQQAVEEGTINFVQTTRIGISQGIDLPWRWYVGNSTAVSQL</sequence>
<keyword evidence="2 5" id="KW-0227">DNA damage</keyword>
<dbReference type="Proteomes" id="UP000702425">
    <property type="component" value="Unassembled WGS sequence"/>
</dbReference>
<evidence type="ECO:0000256" key="3">
    <source>
        <dbReference type="ARBA" id="ARBA00022801"/>
    </source>
</evidence>
<dbReference type="InterPro" id="IPR011034">
    <property type="entry name" value="Formyl_transferase-like_C_sf"/>
</dbReference>